<dbReference type="OrthoDB" id="405996at2759"/>
<accession>A0A0C3QLL5</accession>
<proteinExistence type="predicted"/>
<keyword evidence="1" id="KW-1133">Transmembrane helix</keyword>
<sequence>MHEAYSLCPRYISPDAYVFDPTDGPSHQARRLLISRRTGDIVLKPGEGPLYAQDQLVVYGIMGLLSLATSDFLIVITGREARGRIDGHAIYLATDFKVLPIAPPASYKLFDHPVERHLQKLVERHLAEGVFWFSYGWDLTRRLQTQALAHSEGKPIWESADDRFFWNKYLHSRFIDITTSNPQQDLSRFILPVIYGSFDLRPAHINRTPFLICLISRRSRYRAGTRYFARGLDAHGHVANYNETEQIILTDASPLDAIPPSHATTNHGAVGGGFGAVVENRTRMSFVQTRGSAPIGFAEINTLRYVPDLVIMSTEEMSKSCKLHFQEQAGLYGKQLLVNLVNSKGREKAVKEEYERKVAELSKTAGVVGGESMKDVLKYVYFDFHKECSKMRFDRIEMLVGQLVPDLNDAGYFHQSISSVTPIKVQTGVVRSNCMDCLDRTNVTQAAVAKWSLTQQLRAAGILNEKDRVDYHAEFMHTFRNMWADHADYISRAYSGTPALKTDFTRTGKRSHEGLVKDFWSSVTRYAKNNFLDGERQDAFDLFTGAWIAHGGPARATALITDTRPLIVRSMPYVAFFSVLVIASALSLTGVPAYILAACALMLAISLFYIFSHGIEYVNWPKLNPPVEAIFYEGPGFRSTQHGRGMEFRWIPLPPWAKRGLLQPMHKASVPVFHRLEEIEMGTGVGSKKRVD</sequence>
<feature type="transmembrane region" description="Helical" evidence="1">
    <location>
        <begin position="594"/>
        <end position="612"/>
    </location>
</feature>
<dbReference type="PANTHER" id="PTHR45662">
    <property type="entry name" value="PHOSPHATIDYLINOSITIDE PHOSPHATASE SAC1"/>
    <property type="match status" value="1"/>
</dbReference>
<dbReference type="HOGENOM" id="CLU_003016_7_4_1"/>
<keyword evidence="4" id="KW-1185">Reference proteome</keyword>
<evidence type="ECO:0000259" key="2">
    <source>
        <dbReference type="PROSITE" id="PS50275"/>
    </source>
</evidence>
<gene>
    <name evidence="3" type="ORF">M407DRAFT_230163</name>
</gene>
<keyword evidence="1" id="KW-0472">Membrane</keyword>
<dbReference type="InterPro" id="IPR002013">
    <property type="entry name" value="SAC_dom"/>
</dbReference>
<dbReference type="Pfam" id="PF02383">
    <property type="entry name" value="Syja_N"/>
    <property type="match status" value="1"/>
</dbReference>
<feature type="transmembrane region" description="Helical" evidence="1">
    <location>
        <begin position="570"/>
        <end position="588"/>
    </location>
</feature>
<dbReference type="STRING" id="1051891.A0A0C3QLL5"/>
<reference evidence="3 4" key="1">
    <citation type="submission" date="2014-04" db="EMBL/GenBank/DDBJ databases">
        <authorList>
            <consortium name="DOE Joint Genome Institute"/>
            <person name="Kuo A."/>
            <person name="Girlanda M."/>
            <person name="Perotto S."/>
            <person name="Kohler A."/>
            <person name="Nagy L.G."/>
            <person name="Floudas D."/>
            <person name="Copeland A."/>
            <person name="Barry K.W."/>
            <person name="Cichocki N."/>
            <person name="Veneault-Fourrey C."/>
            <person name="LaButti K."/>
            <person name="Lindquist E.A."/>
            <person name="Lipzen A."/>
            <person name="Lundell T."/>
            <person name="Morin E."/>
            <person name="Murat C."/>
            <person name="Sun H."/>
            <person name="Tunlid A."/>
            <person name="Henrissat B."/>
            <person name="Grigoriev I.V."/>
            <person name="Hibbett D.S."/>
            <person name="Martin F."/>
            <person name="Nordberg H.P."/>
            <person name="Cantor M.N."/>
            <person name="Hua S.X."/>
        </authorList>
    </citation>
    <scope>NUCLEOTIDE SEQUENCE [LARGE SCALE GENOMIC DNA]</scope>
    <source>
        <strain evidence="3 4">MUT 4182</strain>
    </source>
</reference>
<feature type="domain" description="SAC" evidence="2">
    <location>
        <begin position="122"/>
        <end position="496"/>
    </location>
</feature>
<dbReference type="AlphaFoldDB" id="A0A0C3QLL5"/>
<evidence type="ECO:0000256" key="1">
    <source>
        <dbReference type="SAM" id="Phobius"/>
    </source>
</evidence>
<dbReference type="EMBL" id="KN822993">
    <property type="protein sequence ID" value="KIO28516.1"/>
    <property type="molecule type" value="Genomic_DNA"/>
</dbReference>
<protein>
    <recommendedName>
        <fullName evidence="2">SAC domain-containing protein</fullName>
    </recommendedName>
</protein>
<dbReference type="Proteomes" id="UP000054248">
    <property type="component" value="Unassembled WGS sequence"/>
</dbReference>
<name>A0A0C3QLL5_9AGAM</name>
<evidence type="ECO:0000313" key="3">
    <source>
        <dbReference type="EMBL" id="KIO28516.1"/>
    </source>
</evidence>
<keyword evidence="1" id="KW-0812">Transmembrane</keyword>
<reference evidence="4" key="2">
    <citation type="submission" date="2015-01" db="EMBL/GenBank/DDBJ databases">
        <title>Evolutionary Origins and Diversification of the Mycorrhizal Mutualists.</title>
        <authorList>
            <consortium name="DOE Joint Genome Institute"/>
            <consortium name="Mycorrhizal Genomics Consortium"/>
            <person name="Kohler A."/>
            <person name="Kuo A."/>
            <person name="Nagy L.G."/>
            <person name="Floudas D."/>
            <person name="Copeland A."/>
            <person name="Barry K.W."/>
            <person name="Cichocki N."/>
            <person name="Veneault-Fourrey C."/>
            <person name="LaButti K."/>
            <person name="Lindquist E.A."/>
            <person name="Lipzen A."/>
            <person name="Lundell T."/>
            <person name="Morin E."/>
            <person name="Murat C."/>
            <person name="Riley R."/>
            <person name="Ohm R."/>
            <person name="Sun H."/>
            <person name="Tunlid A."/>
            <person name="Henrissat B."/>
            <person name="Grigoriev I.V."/>
            <person name="Hibbett D.S."/>
            <person name="Martin F."/>
        </authorList>
    </citation>
    <scope>NUCLEOTIDE SEQUENCE [LARGE SCALE GENOMIC DNA]</scope>
    <source>
        <strain evidence="4">MUT 4182</strain>
    </source>
</reference>
<dbReference type="GO" id="GO:0043812">
    <property type="term" value="F:phosphatidylinositol-4-phosphate phosphatase activity"/>
    <property type="evidence" value="ECO:0007669"/>
    <property type="project" value="TreeGrafter"/>
</dbReference>
<dbReference type="PROSITE" id="PS50275">
    <property type="entry name" value="SAC"/>
    <property type="match status" value="1"/>
</dbReference>
<evidence type="ECO:0000313" key="4">
    <source>
        <dbReference type="Proteomes" id="UP000054248"/>
    </source>
</evidence>
<dbReference type="PANTHER" id="PTHR45662:SF2">
    <property type="entry name" value="PHOSPHATIDYLINOSITOL-3-PHOSPHATASE SAC1"/>
    <property type="match status" value="1"/>
</dbReference>
<organism evidence="3 4">
    <name type="scientific">Tulasnella calospora MUT 4182</name>
    <dbReference type="NCBI Taxonomy" id="1051891"/>
    <lineage>
        <taxon>Eukaryota</taxon>
        <taxon>Fungi</taxon>
        <taxon>Dikarya</taxon>
        <taxon>Basidiomycota</taxon>
        <taxon>Agaricomycotina</taxon>
        <taxon>Agaricomycetes</taxon>
        <taxon>Cantharellales</taxon>
        <taxon>Tulasnellaceae</taxon>
        <taxon>Tulasnella</taxon>
    </lineage>
</organism>
<feature type="transmembrane region" description="Helical" evidence="1">
    <location>
        <begin position="56"/>
        <end position="76"/>
    </location>
</feature>
<dbReference type="GO" id="GO:0046856">
    <property type="term" value="P:phosphatidylinositol dephosphorylation"/>
    <property type="evidence" value="ECO:0007669"/>
    <property type="project" value="TreeGrafter"/>
</dbReference>
<dbReference type="GO" id="GO:0005783">
    <property type="term" value="C:endoplasmic reticulum"/>
    <property type="evidence" value="ECO:0007669"/>
    <property type="project" value="TreeGrafter"/>
</dbReference>